<dbReference type="RefSeq" id="XP_044549165.1">
    <property type="nucleotide sequence ID" value="XM_044693765.1"/>
</dbReference>
<name>A0AA88GQJ4_NAELO</name>
<proteinExistence type="predicted"/>
<dbReference type="EMBL" id="PYSW02000020">
    <property type="protein sequence ID" value="KAG2383486.1"/>
    <property type="molecule type" value="Genomic_DNA"/>
</dbReference>
<keyword evidence="1" id="KW-1133">Transmembrane helix</keyword>
<keyword evidence="1" id="KW-0472">Membrane</keyword>
<protein>
    <submittedName>
        <fullName evidence="2">Uncharacterized protein</fullName>
    </submittedName>
</protein>
<evidence type="ECO:0000313" key="3">
    <source>
        <dbReference type="Proteomes" id="UP000816034"/>
    </source>
</evidence>
<accession>A0AA88GQJ4</accession>
<keyword evidence="1" id="KW-0812">Transmembrane</keyword>
<feature type="transmembrane region" description="Helical" evidence="1">
    <location>
        <begin position="112"/>
        <end position="138"/>
    </location>
</feature>
<organism evidence="2 3">
    <name type="scientific">Naegleria lovaniensis</name>
    <name type="common">Amoeba</name>
    <dbReference type="NCBI Taxonomy" id="51637"/>
    <lineage>
        <taxon>Eukaryota</taxon>
        <taxon>Discoba</taxon>
        <taxon>Heterolobosea</taxon>
        <taxon>Tetramitia</taxon>
        <taxon>Eutetramitia</taxon>
        <taxon>Vahlkampfiidae</taxon>
        <taxon>Naegleria</taxon>
    </lineage>
</organism>
<dbReference type="GeneID" id="68096612"/>
<gene>
    <name evidence="2" type="ORF">C9374_004157</name>
</gene>
<keyword evidence="3" id="KW-1185">Reference proteome</keyword>
<dbReference type="Proteomes" id="UP000816034">
    <property type="component" value="Unassembled WGS sequence"/>
</dbReference>
<reference evidence="2 3" key="1">
    <citation type="journal article" date="2018" name="BMC Genomics">
        <title>The genome of Naegleria lovaniensis, the basis for a comparative approach to unravel pathogenicity factors of the human pathogenic amoeba N. fowleri.</title>
        <authorList>
            <person name="Liechti N."/>
            <person name="Schurch N."/>
            <person name="Bruggmann R."/>
            <person name="Wittwer M."/>
        </authorList>
    </citation>
    <scope>NUCLEOTIDE SEQUENCE [LARGE SCALE GENOMIC DNA]</scope>
    <source>
        <strain evidence="2 3">ATCC 30569</strain>
    </source>
</reference>
<evidence type="ECO:0000256" key="1">
    <source>
        <dbReference type="SAM" id="Phobius"/>
    </source>
</evidence>
<dbReference type="AlphaFoldDB" id="A0AA88GQJ4"/>
<comment type="caution">
    <text evidence="2">The sequence shown here is derived from an EMBL/GenBank/DDBJ whole genome shotgun (WGS) entry which is preliminary data.</text>
</comment>
<evidence type="ECO:0000313" key="2">
    <source>
        <dbReference type="EMBL" id="KAG2383486.1"/>
    </source>
</evidence>
<sequence length="168" mass="19373">MKTCENEPLLYSITHATIVHTIDPNQVASAPPHTIAKPPHVNVVRSLTPMVQKIFSTTYSKVHGSKLNGDVLPHIQLRTPLFSNLPSVFEEMNQVLDRYYTQWEEANFWFRVIWLAFVVLFVLTGGLGLIFICVVYMYRAHVHSNFREKFKTEVKPALQLMLNEKMKS</sequence>